<gene>
    <name evidence="1" type="ORF">QQX98_011458</name>
</gene>
<dbReference type="Proteomes" id="UP001498476">
    <property type="component" value="Unassembled WGS sequence"/>
</dbReference>
<sequence>MARHCWAQTGVMAAIIFGVDTGLWKLMASNGDRPQTIPELADGLRVDPVLLGRLMRHLGAMGYIAETGIDEFTPTNYSKALSLDIISGGYLGL</sequence>
<reference evidence="1 2" key="1">
    <citation type="journal article" date="2025" name="Microbiol. Resour. Announc.">
        <title>Draft genome sequences for Neonectria magnoliae and Neonectria punicea, canker pathogens of Liriodendron tulipifera and Acer saccharum in West Virginia.</title>
        <authorList>
            <person name="Petronek H.M."/>
            <person name="Kasson M.T."/>
            <person name="Metheny A.M."/>
            <person name="Stauder C.M."/>
            <person name="Lovett B."/>
            <person name="Lynch S.C."/>
            <person name="Garnas J.R."/>
            <person name="Kasson L.R."/>
            <person name="Stajich J.E."/>
        </authorList>
    </citation>
    <scope>NUCLEOTIDE SEQUENCE [LARGE SCALE GENOMIC DNA]</scope>
    <source>
        <strain evidence="1 2">NRRL 64653</strain>
    </source>
</reference>
<proteinExistence type="predicted"/>
<name>A0ABR1GLL8_9HYPO</name>
<evidence type="ECO:0008006" key="3">
    <source>
        <dbReference type="Google" id="ProtNLM"/>
    </source>
</evidence>
<keyword evidence="2" id="KW-1185">Reference proteome</keyword>
<dbReference type="Gene3D" id="1.10.10.10">
    <property type="entry name" value="Winged helix-like DNA-binding domain superfamily/Winged helix DNA-binding domain"/>
    <property type="match status" value="1"/>
</dbReference>
<dbReference type="EMBL" id="JAZAVJ010000282">
    <property type="protein sequence ID" value="KAK7402778.1"/>
    <property type="molecule type" value="Genomic_DNA"/>
</dbReference>
<dbReference type="SUPFAM" id="SSF46785">
    <property type="entry name" value="Winged helix' DNA-binding domain"/>
    <property type="match status" value="1"/>
</dbReference>
<dbReference type="InterPro" id="IPR036390">
    <property type="entry name" value="WH_DNA-bd_sf"/>
</dbReference>
<comment type="caution">
    <text evidence="1">The sequence shown here is derived from an EMBL/GenBank/DDBJ whole genome shotgun (WGS) entry which is preliminary data.</text>
</comment>
<feature type="non-terminal residue" evidence="1">
    <location>
        <position position="93"/>
    </location>
</feature>
<protein>
    <recommendedName>
        <fullName evidence="3">Plant methyltransferase dimerisation domain-containing protein</fullName>
    </recommendedName>
</protein>
<accession>A0ABR1GLL8</accession>
<evidence type="ECO:0000313" key="1">
    <source>
        <dbReference type="EMBL" id="KAK7402778.1"/>
    </source>
</evidence>
<evidence type="ECO:0000313" key="2">
    <source>
        <dbReference type="Proteomes" id="UP001498476"/>
    </source>
</evidence>
<dbReference type="InterPro" id="IPR036388">
    <property type="entry name" value="WH-like_DNA-bd_sf"/>
</dbReference>
<organism evidence="1 2">
    <name type="scientific">Neonectria punicea</name>
    <dbReference type="NCBI Taxonomy" id="979145"/>
    <lineage>
        <taxon>Eukaryota</taxon>
        <taxon>Fungi</taxon>
        <taxon>Dikarya</taxon>
        <taxon>Ascomycota</taxon>
        <taxon>Pezizomycotina</taxon>
        <taxon>Sordariomycetes</taxon>
        <taxon>Hypocreomycetidae</taxon>
        <taxon>Hypocreales</taxon>
        <taxon>Nectriaceae</taxon>
        <taxon>Neonectria</taxon>
    </lineage>
</organism>